<feature type="chain" id="PRO_5018164993" description="3-carboxymuconate cyclase" evidence="2">
    <location>
        <begin position="20"/>
        <end position="386"/>
    </location>
</feature>
<keyword evidence="4" id="KW-1185">Reference proteome</keyword>
<evidence type="ECO:0000313" key="4">
    <source>
        <dbReference type="Proteomes" id="UP000277212"/>
    </source>
</evidence>
<dbReference type="GO" id="GO:0017057">
    <property type="term" value="F:6-phosphogluconolactonase activity"/>
    <property type="evidence" value="ECO:0007669"/>
    <property type="project" value="TreeGrafter"/>
</dbReference>
<evidence type="ECO:0000313" key="3">
    <source>
        <dbReference type="EMBL" id="RMJ15643.1"/>
    </source>
</evidence>
<dbReference type="Gene3D" id="2.130.10.10">
    <property type="entry name" value="YVTN repeat-like/Quinoprotein amine dehydrogenase"/>
    <property type="match status" value="2"/>
</dbReference>
<evidence type="ECO:0000256" key="2">
    <source>
        <dbReference type="SAM" id="SignalP"/>
    </source>
</evidence>
<name>A0A3M2SDM9_9HYPO</name>
<keyword evidence="2" id="KW-0732">Signal</keyword>
<dbReference type="Proteomes" id="UP000277212">
    <property type="component" value="Unassembled WGS sequence"/>
</dbReference>
<evidence type="ECO:0000256" key="1">
    <source>
        <dbReference type="ARBA" id="ARBA00005564"/>
    </source>
</evidence>
<dbReference type="OrthoDB" id="10006285at2759"/>
<accession>A0A3M2SDM9</accession>
<sequence>MRVLNLASLTLAAISGIEARAGIDIRVQGGSAKNTAGAVFAMTNEPTGNRVIAFSRNGDGSLTQTKAYLTGGRGQGVDFDTQGGLQLDAKNKYLYAVNPADDLITVFAVDGSSLTKIQTIYGGDQPLSITLSKNGYAYSLTGSVASTGIFGFKVDDKTGKLSPLTNETIPLSTPIGVPGVVAFAPDGRSLIVTNKVGSTIDVFSIDEKGQASSAPVTTMASSGLRPFGAVFNNESTLYVVESGLPAFKNSALSTYHLNDGKVPSLTAVTKAERSDQTDACWVVVTPDNRYAYTANFVSNSISSYAIFNNGTTSLIEGEAALPGDGSEPVDLALSSDGMYLYNLLRGSGAVVAYKIKEDGSLQQVGEMFGKGMGLMPGLGNSGLAAF</sequence>
<feature type="signal peptide" evidence="2">
    <location>
        <begin position="1"/>
        <end position="19"/>
    </location>
</feature>
<dbReference type="Pfam" id="PF10282">
    <property type="entry name" value="Lactonase"/>
    <property type="match status" value="2"/>
</dbReference>
<dbReference type="AlphaFoldDB" id="A0A3M2SDM9"/>
<comment type="similarity">
    <text evidence="1">Belongs to the cycloisomerase 2 family.</text>
</comment>
<proteinExistence type="inferred from homology"/>
<dbReference type="InterPro" id="IPR011045">
    <property type="entry name" value="N2O_reductase_N"/>
</dbReference>
<comment type="caution">
    <text evidence="3">The sequence shown here is derived from an EMBL/GenBank/DDBJ whole genome shotgun (WGS) entry which is preliminary data.</text>
</comment>
<reference evidence="3 4" key="1">
    <citation type="submission" date="2017-06" db="EMBL/GenBank/DDBJ databases">
        <title>Comparative genomic analysis of Ambrosia Fusariam Clade fungi.</title>
        <authorList>
            <person name="Stajich J.E."/>
            <person name="Carrillo J."/>
            <person name="Kijimoto T."/>
            <person name="Eskalen A."/>
            <person name="O'Donnell K."/>
            <person name="Kasson M."/>
        </authorList>
    </citation>
    <scope>NUCLEOTIDE SEQUENCE [LARGE SCALE GENOMIC DNA]</scope>
    <source>
        <strain evidence="3">UCR3666</strain>
    </source>
</reference>
<protein>
    <recommendedName>
        <fullName evidence="5">3-carboxymuconate cyclase</fullName>
    </recommendedName>
</protein>
<dbReference type="InterPro" id="IPR019405">
    <property type="entry name" value="Lactonase_7-beta_prop"/>
</dbReference>
<dbReference type="InterPro" id="IPR015943">
    <property type="entry name" value="WD40/YVTN_repeat-like_dom_sf"/>
</dbReference>
<dbReference type="EMBL" id="NKUJ01000061">
    <property type="protein sequence ID" value="RMJ15643.1"/>
    <property type="molecule type" value="Genomic_DNA"/>
</dbReference>
<dbReference type="InterPro" id="IPR050282">
    <property type="entry name" value="Cycloisomerase_2"/>
</dbReference>
<organism evidence="3 4">
    <name type="scientific">Fusarium kuroshium</name>
    <dbReference type="NCBI Taxonomy" id="2010991"/>
    <lineage>
        <taxon>Eukaryota</taxon>
        <taxon>Fungi</taxon>
        <taxon>Dikarya</taxon>
        <taxon>Ascomycota</taxon>
        <taxon>Pezizomycotina</taxon>
        <taxon>Sordariomycetes</taxon>
        <taxon>Hypocreomycetidae</taxon>
        <taxon>Hypocreales</taxon>
        <taxon>Nectriaceae</taxon>
        <taxon>Fusarium</taxon>
        <taxon>Fusarium solani species complex</taxon>
    </lineage>
</organism>
<gene>
    <name evidence="3" type="ORF">CDV36_004691</name>
</gene>
<dbReference type="PANTHER" id="PTHR30344">
    <property type="entry name" value="6-PHOSPHOGLUCONOLACTONASE-RELATED"/>
    <property type="match status" value="1"/>
</dbReference>
<evidence type="ECO:0008006" key="5">
    <source>
        <dbReference type="Google" id="ProtNLM"/>
    </source>
</evidence>
<dbReference type="SUPFAM" id="SSF50974">
    <property type="entry name" value="Nitrous oxide reductase, N-terminal domain"/>
    <property type="match status" value="1"/>
</dbReference>
<dbReference type="PANTHER" id="PTHR30344:SF1">
    <property type="entry name" value="6-PHOSPHOGLUCONOLACTONASE"/>
    <property type="match status" value="1"/>
</dbReference>